<name>A0A9R1CQR1_9EURY</name>
<keyword evidence="3" id="KW-1185">Reference proteome</keyword>
<dbReference type="Pfam" id="PF21811">
    <property type="entry name" value="RdfA"/>
    <property type="match status" value="1"/>
</dbReference>
<evidence type="ECO:0000256" key="1">
    <source>
        <dbReference type="SAM" id="MobiDB-lite"/>
    </source>
</evidence>
<feature type="region of interest" description="Disordered" evidence="1">
    <location>
        <begin position="125"/>
        <end position="144"/>
    </location>
</feature>
<dbReference type="AlphaFoldDB" id="A0A9R1CQR1"/>
<comment type="caution">
    <text evidence="2">The sequence shown here is derived from an EMBL/GenBank/DDBJ whole genome shotgun (WGS) entry which is preliminary data.</text>
</comment>
<protein>
    <submittedName>
        <fullName evidence="2">Uncharacterized protein</fullName>
    </submittedName>
</protein>
<dbReference type="EMBL" id="JAHLKM010000007">
    <property type="protein sequence ID" value="MCQ4333353.1"/>
    <property type="molecule type" value="Genomic_DNA"/>
</dbReference>
<reference evidence="2" key="1">
    <citation type="journal article" date="2023" name="Front. Microbiol.">
        <title>Genomic-based phylogenetic and metabolic analyses of the genus Natronomonas, and description of Natronomonas aquatica sp. nov.</title>
        <authorList>
            <person name="Garcia-Roldan A."/>
            <person name="Duran-Viseras A."/>
            <person name="de la Haba R.R."/>
            <person name="Corral P."/>
            <person name="Sanchez-Porro C."/>
            <person name="Ventosa A."/>
        </authorList>
    </citation>
    <scope>NUCLEOTIDE SEQUENCE</scope>
    <source>
        <strain evidence="2">F2-12</strain>
    </source>
</reference>
<dbReference type="RefSeq" id="WP_256029376.1">
    <property type="nucleotide sequence ID" value="NZ_JAHLKM010000007.1"/>
</dbReference>
<organism evidence="2 3">
    <name type="scientific">Natronomonas aquatica</name>
    <dbReference type="NCBI Taxonomy" id="2841590"/>
    <lineage>
        <taxon>Archaea</taxon>
        <taxon>Methanobacteriati</taxon>
        <taxon>Methanobacteriota</taxon>
        <taxon>Stenosarchaea group</taxon>
        <taxon>Halobacteria</taxon>
        <taxon>Halobacteriales</taxon>
        <taxon>Natronomonadaceae</taxon>
        <taxon>Natronomonas</taxon>
    </lineage>
</organism>
<gene>
    <name evidence="2" type="ORF">KM295_07645</name>
</gene>
<evidence type="ECO:0000313" key="2">
    <source>
        <dbReference type="EMBL" id="MCQ4333353.1"/>
    </source>
</evidence>
<accession>A0A9R1CQR1</accession>
<feature type="compositionally biased region" description="Basic and acidic residues" evidence="1">
    <location>
        <begin position="211"/>
        <end position="227"/>
    </location>
</feature>
<dbReference type="Proteomes" id="UP001139494">
    <property type="component" value="Unassembled WGS sequence"/>
</dbReference>
<evidence type="ECO:0000313" key="3">
    <source>
        <dbReference type="Proteomes" id="UP001139494"/>
    </source>
</evidence>
<feature type="region of interest" description="Disordered" evidence="1">
    <location>
        <begin position="210"/>
        <end position="253"/>
    </location>
</feature>
<proteinExistence type="predicted"/>
<sequence length="253" mass="29034">MAGEKVSELLSEYGLGDYGEELERRWTHPDPARRKSVRELTSELNAKIVERTIERRTDGYLPVTQSPEKIAQILKTGVSDATEHDRVNATDVVEFQNWLSESDIDPERLRKDLVSYVTLHSYLKEQREAESPRERPDLTAEQARAKKTETIREMRDKYARYLQDRFEPLRNRNLLPESTPEIFVEFNVSCPKCGARHSAIEYIDNQGCTECDEHTRDLPTDGNRETLDTDESESETTSGNGPTAESSSRSRHS</sequence>
<dbReference type="InterPro" id="IPR048925">
    <property type="entry name" value="RdfA"/>
</dbReference>